<accession>E3IZN4</accession>
<dbReference type="Proteomes" id="UP000002484">
    <property type="component" value="Chromosome"/>
</dbReference>
<organism evidence="5 6">
    <name type="scientific">Pseudofrankia inefficax (strain DSM 45817 / CECT 9037 / DDB 130130 / EuI1c)</name>
    <name type="common">Frankia inefficax</name>
    <dbReference type="NCBI Taxonomy" id="298654"/>
    <lineage>
        <taxon>Bacteria</taxon>
        <taxon>Bacillati</taxon>
        <taxon>Actinomycetota</taxon>
        <taxon>Actinomycetes</taxon>
        <taxon>Frankiales</taxon>
        <taxon>Frankiaceae</taxon>
        <taxon>Pseudofrankia</taxon>
    </lineage>
</organism>
<evidence type="ECO:0000256" key="3">
    <source>
        <dbReference type="SAM" id="MobiDB-lite"/>
    </source>
</evidence>
<evidence type="ECO:0000313" key="5">
    <source>
        <dbReference type="EMBL" id="ADP83952.1"/>
    </source>
</evidence>
<dbReference type="Gene3D" id="1.10.10.60">
    <property type="entry name" value="Homeodomain-like"/>
    <property type="match status" value="1"/>
</dbReference>
<dbReference type="HOGENOM" id="CLU_069356_10_0_11"/>
<dbReference type="GO" id="GO:0003700">
    <property type="term" value="F:DNA-binding transcription factor activity"/>
    <property type="evidence" value="ECO:0007669"/>
    <property type="project" value="TreeGrafter"/>
</dbReference>
<proteinExistence type="predicted"/>
<dbReference type="PANTHER" id="PTHR30055">
    <property type="entry name" value="HTH-TYPE TRANSCRIPTIONAL REGULATOR RUTR"/>
    <property type="match status" value="1"/>
</dbReference>
<dbReference type="InParanoid" id="E3IZN4"/>
<dbReference type="InterPro" id="IPR009057">
    <property type="entry name" value="Homeodomain-like_sf"/>
</dbReference>
<gene>
    <name evidence="5" type="ordered locus">FraEuI1c_5968</name>
</gene>
<dbReference type="InterPro" id="IPR001647">
    <property type="entry name" value="HTH_TetR"/>
</dbReference>
<feature type="region of interest" description="Disordered" evidence="3">
    <location>
        <begin position="1"/>
        <end position="25"/>
    </location>
</feature>
<dbReference type="SUPFAM" id="SSF46689">
    <property type="entry name" value="Homeodomain-like"/>
    <property type="match status" value="1"/>
</dbReference>
<evidence type="ECO:0000313" key="6">
    <source>
        <dbReference type="Proteomes" id="UP000002484"/>
    </source>
</evidence>
<keyword evidence="1 2" id="KW-0238">DNA-binding</keyword>
<dbReference type="Gene3D" id="1.10.357.10">
    <property type="entry name" value="Tetracycline Repressor, domain 2"/>
    <property type="match status" value="1"/>
</dbReference>
<dbReference type="PANTHER" id="PTHR30055:SF235">
    <property type="entry name" value="TRANSCRIPTIONAL REGULATORY PROTEIN"/>
    <property type="match status" value="1"/>
</dbReference>
<sequence length="212" mass="23229">MLMNNGDVTEGAVRTRGRRAGSPDTRGRVLEIARRRFLADGYRAVTLRSVATEAGVDVALISYFFGSKRGLFGAALGLAANPADLLRLALPGDRATMPERVLRTLVTAWDDPENGPRLRVLATTVVQEPEFARMFRELVQREMTEQMAQYIGGADAPARAAVFTTQLAGVIFARYLLRLEPIASLSADELVRHLVPGLRAVLYAPVGVPRRR</sequence>
<evidence type="ECO:0000256" key="2">
    <source>
        <dbReference type="PROSITE-ProRule" id="PRU00335"/>
    </source>
</evidence>
<dbReference type="AlphaFoldDB" id="E3IZN4"/>
<evidence type="ECO:0000256" key="1">
    <source>
        <dbReference type="ARBA" id="ARBA00023125"/>
    </source>
</evidence>
<feature type="DNA-binding region" description="H-T-H motif" evidence="2">
    <location>
        <begin position="46"/>
        <end position="65"/>
    </location>
</feature>
<dbReference type="InterPro" id="IPR050109">
    <property type="entry name" value="HTH-type_TetR-like_transc_reg"/>
</dbReference>
<evidence type="ECO:0000259" key="4">
    <source>
        <dbReference type="PROSITE" id="PS50977"/>
    </source>
</evidence>
<dbReference type="Pfam" id="PF00440">
    <property type="entry name" value="TetR_N"/>
    <property type="match status" value="1"/>
</dbReference>
<dbReference type="InterPro" id="IPR036271">
    <property type="entry name" value="Tet_transcr_reg_TetR-rel_C_sf"/>
</dbReference>
<feature type="domain" description="HTH tetR-type" evidence="4">
    <location>
        <begin position="23"/>
        <end position="83"/>
    </location>
</feature>
<dbReference type="PROSITE" id="PS50977">
    <property type="entry name" value="HTH_TETR_2"/>
    <property type="match status" value="1"/>
</dbReference>
<dbReference type="RefSeq" id="WP_013427070.1">
    <property type="nucleotide sequence ID" value="NC_014666.1"/>
</dbReference>
<protein>
    <submittedName>
        <fullName evidence="5">Regulatory protein TetR</fullName>
    </submittedName>
</protein>
<keyword evidence="6" id="KW-1185">Reference proteome</keyword>
<dbReference type="eggNOG" id="COG1309">
    <property type="taxonomic scope" value="Bacteria"/>
</dbReference>
<dbReference type="EMBL" id="CP002299">
    <property type="protein sequence ID" value="ADP83952.1"/>
    <property type="molecule type" value="Genomic_DNA"/>
</dbReference>
<dbReference type="SUPFAM" id="SSF48498">
    <property type="entry name" value="Tetracyclin repressor-like, C-terminal domain"/>
    <property type="match status" value="1"/>
</dbReference>
<dbReference type="Pfam" id="PF17920">
    <property type="entry name" value="TetR_C_16"/>
    <property type="match status" value="1"/>
</dbReference>
<name>E3IZN4_PSEI1</name>
<dbReference type="GO" id="GO:0000976">
    <property type="term" value="F:transcription cis-regulatory region binding"/>
    <property type="evidence" value="ECO:0007669"/>
    <property type="project" value="TreeGrafter"/>
</dbReference>
<dbReference type="STRING" id="298654.FraEuI1c_5968"/>
<dbReference type="InterPro" id="IPR041678">
    <property type="entry name" value="TetR_C_16"/>
</dbReference>
<reference evidence="5 6" key="1">
    <citation type="submission" date="2010-10" db="EMBL/GenBank/DDBJ databases">
        <title>Complete sequence of Frankia sp. EuI1c.</title>
        <authorList>
            <consortium name="US DOE Joint Genome Institute"/>
            <person name="Lucas S."/>
            <person name="Copeland A."/>
            <person name="Lapidus A."/>
            <person name="Cheng J.-F."/>
            <person name="Bruce D."/>
            <person name="Goodwin L."/>
            <person name="Pitluck S."/>
            <person name="Chertkov O."/>
            <person name="Detter J.C."/>
            <person name="Han C."/>
            <person name="Tapia R."/>
            <person name="Land M."/>
            <person name="Hauser L."/>
            <person name="Jeffries C."/>
            <person name="Kyrpides N."/>
            <person name="Ivanova N."/>
            <person name="Mikhailova N."/>
            <person name="Beauchemin N."/>
            <person name="Sen A."/>
            <person name="Sur S.A."/>
            <person name="Gtari M."/>
            <person name="Wall L."/>
            <person name="Tisa L."/>
            <person name="Woyke T."/>
        </authorList>
    </citation>
    <scope>NUCLEOTIDE SEQUENCE [LARGE SCALE GENOMIC DNA]</scope>
    <source>
        <strain evidence="6">DSM 45817 / CECT 9037 / EuI1c</strain>
    </source>
</reference>
<dbReference type="KEGG" id="fri:FraEuI1c_5968"/>